<dbReference type="Gene3D" id="3.40.630.30">
    <property type="match status" value="1"/>
</dbReference>
<dbReference type="InterPro" id="IPR022484">
    <property type="entry name" value="PEP-CTERM/exosrtase_acylTfrase"/>
</dbReference>
<organism evidence="1 2">
    <name type="scientific">Chitinivorax tropicus</name>
    <dbReference type="NCBI Taxonomy" id="714531"/>
    <lineage>
        <taxon>Bacteria</taxon>
        <taxon>Pseudomonadati</taxon>
        <taxon>Pseudomonadota</taxon>
        <taxon>Betaproteobacteria</taxon>
        <taxon>Chitinivorax</taxon>
    </lineage>
</organism>
<gene>
    <name evidence="1" type="ORF">HNQ59_000865</name>
</gene>
<dbReference type="NCBIfam" id="TIGR03694">
    <property type="entry name" value="exosort_acyl"/>
    <property type="match status" value="1"/>
</dbReference>
<dbReference type="RefSeq" id="WP_184035637.1">
    <property type="nucleotide sequence ID" value="NZ_JACHHY010000004.1"/>
</dbReference>
<evidence type="ECO:0000313" key="2">
    <source>
        <dbReference type="Proteomes" id="UP000575898"/>
    </source>
</evidence>
<name>A0A840MM41_9PROT</name>
<dbReference type="Pfam" id="PF13444">
    <property type="entry name" value="Acetyltransf_5"/>
    <property type="match status" value="1"/>
</dbReference>
<comment type="caution">
    <text evidence="1">The sequence shown here is derived from an EMBL/GenBank/DDBJ whole genome shotgun (WGS) entry which is preliminary data.</text>
</comment>
<proteinExistence type="predicted"/>
<dbReference type="EMBL" id="JACHHY010000004">
    <property type="protein sequence ID" value="MBB5017596.1"/>
    <property type="molecule type" value="Genomic_DNA"/>
</dbReference>
<reference evidence="1 2" key="1">
    <citation type="submission" date="2020-08" db="EMBL/GenBank/DDBJ databases">
        <title>Genomic Encyclopedia of Type Strains, Phase IV (KMG-IV): sequencing the most valuable type-strain genomes for metagenomic binning, comparative biology and taxonomic classification.</title>
        <authorList>
            <person name="Goeker M."/>
        </authorList>
    </citation>
    <scope>NUCLEOTIDE SEQUENCE [LARGE SCALE GENOMIC DNA]</scope>
    <source>
        <strain evidence="1 2">DSM 27165</strain>
    </source>
</reference>
<dbReference type="SUPFAM" id="SSF55729">
    <property type="entry name" value="Acyl-CoA N-acyltransferases (Nat)"/>
    <property type="match status" value="1"/>
</dbReference>
<sequence length="241" mass="28244">MKPPPMRDTFFSRYFFFGRIDDTPLLSQSFKLRYQVYCLEKRFLSAQHFENGEEFDHYDLDSTHFAAIDQTDELVGTIRIVGQHTHRYPLQEHCEVSLPGLPRSAVEISRLAVSKQYRRRANDDAYGASSDYVMLPPSVREQSVRMRPEIVLGLYRAVFHYCQAQQIEYLLAAMETGLLRLLNRLCMDFVPIGPEVDYYGPVRPFMLNIRDYERVLRATRPDLHEEFFASAEYLTAPQRLQ</sequence>
<protein>
    <submittedName>
        <fullName evidence="1">N-acyl amino acid synthase of PEP-CTERM/exosortase system</fullName>
    </submittedName>
</protein>
<dbReference type="InterPro" id="IPR016181">
    <property type="entry name" value="Acyl_CoA_acyltransferase"/>
</dbReference>
<dbReference type="Proteomes" id="UP000575898">
    <property type="component" value="Unassembled WGS sequence"/>
</dbReference>
<evidence type="ECO:0000313" key="1">
    <source>
        <dbReference type="EMBL" id="MBB5017596.1"/>
    </source>
</evidence>
<accession>A0A840MM41</accession>
<dbReference type="AlphaFoldDB" id="A0A840MM41"/>
<keyword evidence="2" id="KW-1185">Reference proteome</keyword>